<gene>
    <name evidence="2" type="ORF">KQP761_LOCUS16947</name>
</gene>
<evidence type="ECO:0000313" key="3">
    <source>
        <dbReference type="Proteomes" id="UP000663834"/>
    </source>
</evidence>
<feature type="region of interest" description="Disordered" evidence="1">
    <location>
        <begin position="201"/>
        <end position="226"/>
    </location>
</feature>
<feature type="compositionally biased region" description="Polar residues" evidence="1">
    <location>
        <begin position="205"/>
        <end position="226"/>
    </location>
</feature>
<organism evidence="2 3">
    <name type="scientific">Rotaria magnacalcarata</name>
    <dbReference type="NCBI Taxonomy" id="392030"/>
    <lineage>
        <taxon>Eukaryota</taxon>
        <taxon>Metazoa</taxon>
        <taxon>Spiralia</taxon>
        <taxon>Gnathifera</taxon>
        <taxon>Rotifera</taxon>
        <taxon>Eurotatoria</taxon>
        <taxon>Bdelloidea</taxon>
        <taxon>Philodinida</taxon>
        <taxon>Philodinidae</taxon>
        <taxon>Rotaria</taxon>
    </lineage>
</organism>
<dbReference type="OrthoDB" id="6415921at2759"/>
<evidence type="ECO:0000313" key="2">
    <source>
        <dbReference type="EMBL" id="CAF1540742.1"/>
    </source>
</evidence>
<accession>A0A815W5T2</accession>
<feature type="region of interest" description="Disordered" evidence="1">
    <location>
        <begin position="269"/>
        <end position="290"/>
    </location>
</feature>
<evidence type="ECO:0008006" key="4">
    <source>
        <dbReference type="Google" id="ProtNLM"/>
    </source>
</evidence>
<feature type="region of interest" description="Disordered" evidence="1">
    <location>
        <begin position="365"/>
        <end position="402"/>
    </location>
</feature>
<reference evidence="2" key="1">
    <citation type="submission" date="2021-02" db="EMBL/GenBank/DDBJ databases">
        <authorList>
            <person name="Nowell W R."/>
        </authorList>
    </citation>
    <scope>NUCLEOTIDE SEQUENCE</scope>
</reference>
<comment type="caution">
    <text evidence="2">The sequence shown here is derived from an EMBL/GenBank/DDBJ whole genome shotgun (WGS) entry which is preliminary data.</text>
</comment>
<proteinExistence type="predicted"/>
<evidence type="ECO:0000256" key="1">
    <source>
        <dbReference type="SAM" id="MobiDB-lite"/>
    </source>
</evidence>
<dbReference type="AlphaFoldDB" id="A0A815W5T2"/>
<feature type="region of interest" description="Disordered" evidence="1">
    <location>
        <begin position="532"/>
        <end position="554"/>
    </location>
</feature>
<sequence>MLLRRFFERARTRSSTDTNKRENQYFFLLYTNFLSTSEINYDNRFYFYYLETCFCTTAKRDSFYDDLPKSVTKTHEHKSTDQYEFLRLDKAKRLSRQINMDESDADDDMNINERLRHASSNLPANIPMLVVVSFSPDVKGLQKKQIEIQRGIPVNAQFLLNEWLYIKTADNEEGFVPYVCCRPMLRRQSVKYSNDIENNYKPYDFQSNKPCQTKSPSTSIPNLTSPTNKKISLSSALGSQSFLFQNSLSCKKRPDVTSSSCGGDSGFSDCDSSSHNNNNNNNNNDNYSFDLSTQRHTRLSNIRSLRSSSNSMRKPGLYVQDLPIKKSIKNTIATITKSDTSNRIKYQLSISSNSAFTQFVKKTIHQNHQQESNQHQPSHPNTRLLHHQQEPSSISSSISNLRRPYNSYDETSTFSSPSSKCLSAGGVSSTVSSPYIRRTPFSRRSLPHHIQPVLKKSVKPMLSSSPDPFKTAVKKEQQFRHVVLAKSSLPLATPPIKPSMERHFSDLSLNQIENDSLMPSINTRSIQCRPSLSCSSSSTTSSSSPSPSSSSSRINDSTTAFVHIQMNNASCDIMHRGDSIPVVFSTTNNNLSNAATKSSSFIHNVSITV</sequence>
<dbReference type="EMBL" id="CAJNOW010008590">
    <property type="protein sequence ID" value="CAF1540742.1"/>
    <property type="molecule type" value="Genomic_DNA"/>
</dbReference>
<dbReference type="Proteomes" id="UP000663834">
    <property type="component" value="Unassembled WGS sequence"/>
</dbReference>
<feature type="compositionally biased region" description="Low complexity" evidence="1">
    <location>
        <begin position="532"/>
        <end position="552"/>
    </location>
</feature>
<name>A0A815W5T2_9BILA</name>
<feature type="compositionally biased region" description="Low complexity" evidence="1">
    <location>
        <begin position="269"/>
        <end position="286"/>
    </location>
</feature>
<feature type="compositionally biased region" description="Low complexity" evidence="1">
    <location>
        <begin position="366"/>
        <end position="380"/>
    </location>
</feature>
<protein>
    <recommendedName>
        <fullName evidence="4">SH3 domain-containing protein</fullName>
    </recommendedName>
</protein>